<evidence type="ECO:0000256" key="1">
    <source>
        <dbReference type="ARBA" id="ARBA00004123"/>
    </source>
</evidence>
<sequence>MKTITPYQRNRDALLRLVLRGVRPMESGVGLPYAPENWPKPGDTWRWRVGPRVNGKGTFVDRYLYPPKHLPEFSTEILRKGNAFRSRLSLERYIRRVFPKADVAKFFASFSWSIPSTGGVAQKQCLYPVYSSDEDPSRELKSHIAVCKAGNDKCSSLIPPPPIETEPLTTMPCDICCSEPGFCTECSCILCCKSISLEHKGYSYIKCEDVVGEGIICGHVAHVTCALRAYMAGTVGGSIGLDAEYYCRRCDARKDLVPHVHRFLEICQTVKFQGDVEKILTLGICILRGTQRNNAKALLSCIESTLVKLKCGWSLEDVWNVDTPTLWSDVSDVGEARDNDTLQGLQDVTPIEPIPFNHEAEAHKLEEEIRDVLKALREAQESEYRIAEARLHAQKECLVDLYRQLEKEKTELSRRVSGRDGDSLLNDVLKRLDQIKKEATKLKEMEEVARGFGLTPTGILEEYFHLRVDE</sequence>
<keyword evidence="5" id="KW-0539">Nucleus</keyword>
<dbReference type="InterPro" id="IPR056034">
    <property type="entry name" value="DUF7615"/>
</dbReference>
<feature type="domain" description="Oberon-like PHD finger" evidence="7">
    <location>
        <begin position="150"/>
        <end position="285"/>
    </location>
</feature>
<evidence type="ECO:0000259" key="7">
    <source>
        <dbReference type="Pfam" id="PF07227"/>
    </source>
</evidence>
<dbReference type="PANTHER" id="PTHR33345">
    <property type="entry name" value="ADAPTER PROTEIN, PUTATIVE-RELATED"/>
    <property type="match status" value="1"/>
</dbReference>
<gene>
    <name evidence="10" type="ORF">MERR_LOCUS13765</name>
</gene>
<dbReference type="EMBL" id="CACVBM020001051">
    <property type="protein sequence ID" value="CAA7026530.1"/>
    <property type="molecule type" value="Genomic_DNA"/>
</dbReference>
<evidence type="ECO:0000256" key="6">
    <source>
        <dbReference type="SAM" id="Coils"/>
    </source>
</evidence>
<dbReference type="GO" id="GO:0008270">
    <property type="term" value="F:zinc ion binding"/>
    <property type="evidence" value="ECO:0007669"/>
    <property type="project" value="UniProtKB-KW"/>
</dbReference>
<dbReference type="AlphaFoldDB" id="A0A6D2IG23"/>
<evidence type="ECO:0000256" key="3">
    <source>
        <dbReference type="ARBA" id="ARBA00022771"/>
    </source>
</evidence>
<evidence type="ECO:0000256" key="5">
    <source>
        <dbReference type="ARBA" id="ARBA00023242"/>
    </source>
</evidence>
<reference evidence="10" key="1">
    <citation type="submission" date="2020-01" db="EMBL/GenBank/DDBJ databases">
        <authorList>
            <person name="Mishra B."/>
        </authorList>
    </citation>
    <scope>NUCLEOTIDE SEQUENCE [LARGE SCALE GENOMIC DNA]</scope>
</reference>
<comment type="subcellular location">
    <subcellularLocation>
        <location evidence="1">Nucleus</location>
    </subcellularLocation>
</comment>
<protein>
    <submittedName>
        <fullName evidence="10">Uncharacterized protein</fullName>
    </submittedName>
</protein>
<dbReference type="OrthoDB" id="1852608at2759"/>
<accession>A0A6D2IG23</accession>
<feature type="domain" description="DUF7081" evidence="8">
    <location>
        <begin position="22"/>
        <end position="116"/>
    </location>
</feature>
<dbReference type="Pfam" id="PF23299">
    <property type="entry name" value="DUF7081"/>
    <property type="match status" value="1"/>
</dbReference>
<dbReference type="Pfam" id="PF07227">
    <property type="entry name" value="PHD_Oberon"/>
    <property type="match status" value="1"/>
</dbReference>
<name>A0A6D2IG23_9BRAS</name>
<evidence type="ECO:0000259" key="8">
    <source>
        <dbReference type="Pfam" id="PF23299"/>
    </source>
</evidence>
<dbReference type="PANTHER" id="PTHR33345:SF6">
    <property type="entry name" value="OS03G0747200 PROTEIN"/>
    <property type="match status" value="1"/>
</dbReference>
<dbReference type="Pfam" id="PF24590">
    <property type="entry name" value="DUF7615"/>
    <property type="match status" value="1"/>
</dbReference>
<feature type="coiled-coil region" evidence="6">
    <location>
        <begin position="362"/>
        <end position="445"/>
    </location>
</feature>
<dbReference type="InterPro" id="IPR055508">
    <property type="entry name" value="DUF7081"/>
</dbReference>
<organism evidence="10 11">
    <name type="scientific">Microthlaspi erraticum</name>
    <dbReference type="NCBI Taxonomy" id="1685480"/>
    <lineage>
        <taxon>Eukaryota</taxon>
        <taxon>Viridiplantae</taxon>
        <taxon>Streptophyta</taxon>
        <taxon>Embryophyta</taxon>
        <taxon>Tracheophyta</taxon>
        <taxon>Spermatophyta</taxon>
        <taxon>Magnoliopsida</taxon>
        <taxon>eudicotyledons</taxon>
        <taxon>Gunneridae</taxon>
        <taxon>Pentapetalae</taxon>
        <taxon>rosids</taxon>
        <taxon>malvids</taxon>
        <taxon>Brassicales</taxon>
        <taxon>Brassicaceae</taxon>
        <taxon>Coluteocarpeae</taxon>
        <taxon>Microthlaspi</taxon>
    </lineage>
</organism>
<evidence type="ECO:0000313" key="11">
    <source>
        <dbReference type="Proteomes" id="UP000467841"/>
    </source>
</evidence>
<dbReference type="GO" id="GO:0005634">
    <property type="term" value="C:nucleus"/>
    <property type="evidence" value="ECO:0007669"/>
    <property type="project" value="UniProtKB-SubCell"/>
</dbReference>
<keyword evidence="11" id="KW-1185">Reference proteome</keyword>
<keyword evidence="4" id="KW-0862">Zinc</keyword>
<feature type="domain" description="DUF7615" evidence="9">
    <location>
        <begin position="358"/>
        <end position="463"/>
    </location>
</feature>
<evidence type="ECO:0000256" key="2">
    <source>
        <dbReference type="ARBA" id="ARBA00022723"/>
    </source>
</evidence>
<comment type="caution">
    <text evidence="10">The sequence shown here is derived from an EMBL/GenBank/DDBJ whole genome shotgun (WGS) entry which is preliminary data.</text>
</comment>
<evidence type="ECO:0000259" key="9">
    <source>
        <dbReference type="Pfam" id="PF24590"/>
    </source>
</evidence>
<proteinExistence type="predicted"/>
<evidence type="ECO:0000313" key="10">
    <source>
        <dbReference type="EMBL" id="CAA7026530.1"/>
    </source>
</evidence>
<evidence type="ECO:0000256" key="4">
    <source>
        <dbReference type="ARBA" id="ARBA00022833"/>
    </source>
</evidence>
<keyword evidence="2" id="KW-0479">Metal-binding</keyword>
<keyword evidence="3" id="KW-0863">Zinc-finger</keyword>
<keyword evidence="6" id="KW-0175">Coiled coil</keyword>
<dbReference type="InterPro" id="IPR032881">
    <property type="entry name" value="Oberon-like_PHD"/>
</dbReference>
<dbReference type="Proteomes" id="UP000467841">
    <property type="component" value="Unassembled WGS sequence"/>
</dbReference>